<feature type="compositionally biased region" description="Polar residues" evidence="1">
    <location>
        <begin position="31"/>
        <end position="40"/>
    </location>
</feature>
<sequence>MPPRISKISKKRSVSSSAESRQPKRARVNGASPTSATSIPADNALSKTATNNTNTEATKLKPKLKIILTLKQDAEAAKVPLKATQKQPIDPSEKESKKKSSRISVPSPNSNTTGSVDDEPIKKKKKTETKETLVVSKKLLKAPGKQPVSPSEEAKNKRSPVSVESDKSTISVCVDDTPSKTKLETKSKTNAVPTARKSITQKSKLSKVSELAAQPAQLEPVPSAQDAPSKSRFAETEVAAIRKRSNDIDEAMIKTKTKANATASATANTTPRTNQFLSINTPQPKSRARKPLRELEDAGNNAVDGQIQPQNPDAELESEAINQEFDPTNTLLPKLPPRDPVKPFGPKEKKTITIWMRVNNAAGTRGNLSAFQELLYTLGCLDPSFDKEILANLHQRTERYIIRIKKTLKECGAVLFLEDDKLEMEPVFADWTVVWLEEDWDGAVDTRVYYTDNYLEKYSPALNKENGDKVIAAELPVDEPFEEEAEILYVVDPDEVAASITTTKTNTSKVKIVPECDSNPYGMADWK</sequence>
<evidence type="ECO:0000313" key="2">
    <source>
        <dbReference type="EMBL" id="TGO72245.1"/>
    </source>
</evidence>
<protein>
    <submittedName>
        <fullName evidence="2">Uncharacterized protein</fullName>
    </submittedName>
</protein>
<evidence type="ECO:0000313" key="3">
    <source>
        <dbReference type="Proteomes" id="UP000297229"/>
    </source>
</evidence>
<proteinExistence type="predicted"/>
<feature type="region of interest" description="Disordered" evidence="1">
    <location>
        <begin position="1"/>
        <end position="236"/>
    </location>
</feature>
<feature type="compositionally biased region" description="Basic and acidic residues" evidence="1">
    <location>
        <begin position="177"/>
        <end position="187"/>
    </location>
</feature>
<evidence type="ECO:0000256" key="1">
    <source>
        <dbReference type="SAM" id="MobiDB-lite"/>
    </source>
</evidence>
<gene>
    <name evidence="2" type="ORF">BELL_0476g00090</name>
</gene>
<organism evidence="2 3">
    <name type="scientific">Botrytis elliptica</name>
    <dbReference type="NCBI Taxonomy" id="278938"/>
    <lineage>
        <taxon>Eukaryota</taxon>
        <taxon>Fungi</taxon>
        <taxon>Dikarya</taxon>
        <taxon>Ascomycota</taxon>
        <taxon>Pezizomycotina</taxon>
        <taxon>Leotiomycetes</taxon>
        <taxon>Helotiales</taxon>
        <taxon>Sclerotiniaceae</taxon>
        <taxon>Botrytis</taxon>
    </lineage>
</organism>
<comment type="caution">
    <text evidence="2">The sequence shown here is derived from an EMBL/GenBank/DDBJ whole genome shotgun (WGS) entry which is preliminary data.</text>
</comment>
<feature type="compositionally biased region" description="Polar residues" evidence="1">
    <location>
        <begin position="275"/>
        <end position="284"/>
    </location>
</feature>
<name>A0A4Z1JF28_9HELO</name>
<accession>A0A4Z1JF28</accession>
<keyword evidence="3" id="KW-1185">Reference proteome</keyword>
<feature type="compositionally biased region" description="Polar residues" evidence="1">
    <location>
        <begin position="188"/>
        <end position="203"/>
    </location>
</feature>
<dbReference type="EMBL" id="PQXM01000474">
    <property type="protein sequence ID" value="TGO72245.1"/>
    <property type="molecule type" value="Genomic_DNA"/>
</dbReference>
<reference evidence="2 3" key="1">
    <citation type="submission" date="2017-12" db="EMBL/GenBank/DDBJ databases">
        <title>Comparative genomics of Botrytis spp.</title>
        <authorList>
            <person name="Valero-Jimenez C.A."/>
            <person name="Tapia P."/>
            <person name="Veloso J."/>
            <person name="Silva-Moreno E."/>
            <person name="Staats M."/>
            <person name="Valdes J.H."/>
            <person name="Van Kan J.A.L."/>
        </authorList>
    </citation>
    <scope>NUCLEOTIDE SEQUENCE [LARGE SCALE GENOMIC DNA]</scope>
    <source>
        <strain evidence="2 3">Be9601</strain>
    </source>
</reference>
<feature type="compositionally biased region" description="Polar residues" evidence="1">
    <location>
        <begin position="102"/>
        <end position="115"/>
    </location>
</feature>
<feature type="region of interest" description="Disordered" evidence="1">
    <location>
        <begin position="327"/>
        <end position="346"/>
    </location>
</feature>
<feature type="region of interest" description="Disordered" evidence="1">
    <location>
        <begin position="259"/>
        <end position="290"/>
    </location>
</feature>
<feature type="compositionally biased region" description="Low complexity" evidence="1">
    <location>
        <begin position="259"/>
        <end position="274"/>
    </location>
</feature>
<feature type="compositionally biased region" description="Low complexity" evidence="1">
    <location>
        <begin position="48"/>
        <end position="57"/>
    </location>
</feature>
<dbReference type="AlphaFoldDB" id="A0A4Z1JF28"/>
<dbReference type="Proteomes" id="UP000297229">
    <property type="component" value="Unassembled WGS sequence"/>
</dbReference>
<feature type="compositionally biased region" description="Basic and acidic residues" evidence="1">
    <location>
        <begin position="336"/>
        <end position="346"/>
    </location>
</feature>